<evidence type="ECO:0000256" key="4">
    <source>
        <dbReference type="ARBA" id="ARBA00022723"/>
    </source>
</evidence>
<evidence type="ECO:0000256" key="5">
    <source>
        <dbReference type="ARBA" id="ARBA00023002"/>
    </source>
</evidence>
<accession>A0A8T9CAT0</accession>
<dbReference type="SUPFAM" id="SSF48264">
    <property type="entry name" value="Cytochrome P450"/>
    <property type="match status" value="1"/>
</dbReference>
<evidence type="ECO:0000256" key="3">
    <source>
        <dbReference type="ARBA" id="ARBA00022617"/>
    </source>
</evidence>
<reference evidence="9 10" key="1">
    <citation type="submission" date="2018-05" db="EMBL/GenBank/DDBJ databases">
        <title>Genome sequencing and assembly of the regulated plant pathogen Lachnellula willkommii and related sister species for the development of diagnostic species identification markers.</title>
        <authorList>
            <person name="Giroux E."/>
            <person name="Bilodeau G."/>
        </authorList>
    </citation>
    <scope>NUCLEOTIDE SEQUENCE [LARGE SCALE GENOMIC DNA]</scope>
    <source>
        <strain evidence="9 10">CBS 268.59</strain>
    </source>
</reference>
<keyword evidence="6 8" id="KW-0408">Iron</keyword>
<dbReference type="Pfam" id="PF00067">
    <property type="entry name" value="p450"/>
    <property type="match status" value="1"/>
</dbReference>
<dbReference type="GO" id="GO:0020037">
    <property type="term" value="F:heme binding"/>
    <property type="evidence" value="ECO:0007669"/>
    <property type="project" value="InterPro"/>
</dbReference>
<keyword evidence="4 8" id="KW-0479">Metal-binding</keyword>
<comment type="cofactor">
    <cofactor evidence="1 8">
        <name>heme</name>
        <dbReference type="ChEBI" id="CHEBI:30413"/>
    </cofactor>
</comment>
<sequence>MAIFKPILESLQQNQVLVAILVILSFPGPKLWAASRLPYIYCLLTGQLIRREREFHEKYGDFLRLAPDEVSFANEEAWTDIYSFRRGHKRALRDKAYYIDSQVDNLITTNDPKFHARIRGLLSNSFTEDSLRTQHSLIQSHADMLVSQLLKLASTPDDGRGTGARVNMTDWLNFFTMDVIADLAFGEPFGCLKEGEYHQWVRTLFSYLKSMSLAAAPRYYPTTEFLFQKLIPKSVLEGQKRHTQFANQMINRRLDSKSERPDFMTPFMKNNVNFENMSREEILSSFNFIIVGGSETSATVLTGIFNHLSKKENKHILQRLCKDIRWKFKDEDSITIDAIQDLPYLEAVLNEGLRICNPIPGGLPRVVPEGGDTFCGVYLPGGTRLAVRTFAVNRSKRLFANPDTFVPERWLQKGQRPSEYDGDHLSASKPFSVGFHSCLGRPLAWVELRLVVTRLLWAFDLSVDAGDEVNFDDFPVIMLIQKLAMNMRLKARPGARYKGA</sequence>
<dbReference type="InterPro" id="IPR036396">
    <property type="entry name" value="Cyt_P450_sf"/>
</dbReference>
<dbReference type="EMBL" id="QGMK01000269">
    <property type="protein sequence ID" value="TVY82835.1"/>
    <property type="molecule type" value="Genomic_DNA"/>
</dbReference>
<evidence type="ECO:0000256" key="7">
    <source>
        <dbReference type="ARBA" id="ARBA00023033"/>
    </source>
</evidence>
<dbReference type="Proteomes" id="UP000469558">
    <property type="component" value="Unassembled WGS sequence"/>
</dbReference>
<dbReference type="AlphaFoldDB" id="A0A8T9CAT0"/>
<keyword evidence="7" id="KW-0503">Monooxygenase</keyword>
<organism evidence="9 10">
    <name type="scientific">Lachnellula suecica</name>
    <dbReference type="NCBI Taxonomy" id="602035"/>
    <lineage>
        <taxon>Eukaryota</taxon>
        <taxon>Fungi</taxon>
        <taxon>Dikarya</taxon>
        <taxon>Ascomycota</taxon>
        <taxon>Pezizomycotina</taxon>
        <taxon>Leotiomycetes</taxon>
        <taxon>Helotiales</taxon>
        <taxon>Lachnaceae</taxon>
        <taxon>Lachnellula</taxon>
    </lineage>
</organism>
<dbReference type="InterPro" id="IPR001128">
    <property type="entry name" value="Cyt_P450"/>
</dbReference>
<evidence type="ECO:0000256" key="1">
    <source>
        <dbReference type="ARBA" id="ARBA00001971"/>
    </source>
</evidence>
<feature type="binding site" description="axial binding residue" evidence="8">
    <location>
        <position position="438"/>
    </location>
    <ligand>
        <name>heme</name>
        <dbReference type="ChEBI" id="CHEBI:30413"/>
    </ligand>
    <ligandPart>
        <name>Fe</name>
        <dbReference type="ChEBI" id="CHEBI:18248"/>
    </ligandPart>
</feature>
<keyword evidence="5" id="KW-0560">Oxidoreductase</keyword>
<dbReference type="OrthoDB" id="1470350at2759"/>
<dbReference type="Gene3D" id="1.10.630.10">
    <property type="entry name" value="Cytochrome P450"/>
    <property type="match status" value="1"/>
</dbReference>
<dbReference type="InterPro" id="IPR002401">
    <property type="entry name" value="Cyt_P450_E_grp-I"/>
</dbReference>
<dbReference type="PRINTS" id="PR00463">
    <property type="entry name" value="EP450I"/>
</dbReference>
<comment type="caution">
    <text evidence="9">The sequence shown here is derived from an EMBL/GenBank/DDBJ whole genome shotgun (WGS) entry which is preliminary data.</text>
</comment>
<evidence type="ECO:0000256" key="8">
    <source>
        <dbReference type="PIRSR" id="PIRSR602401-1"/>
    </source>
</evidence>
<dbReference type="CDD" id="cd11058">
    <property type="entry name" value="CYP60B-like"/>
    <property type="match status" value="1"/>
</dbReference>
<dbReference type="PANTHER" id="PTHR24305">
    <property type="entry name" value="CYTOCHROME P450"/>
    <property type="match status" value="1"/>
</dbReference>
<dbReference type="GO" id="GO:0016705">
    <property type="term" value="F:oxidoreductase activity, acting on paired donors, with incorporation or reduction of molecular oxygen"/>
    <property type="evidence" value="ECO:0007669"/>
    <property type="project" value="InterPro"/>
</dbReference>
<gene>
    <name evidence="9" type="primary">aflL</name>
    <name evidence="9" type="ORF">LSUE1_G004723</name>
</gene>
<proteinExistence type="inferred from homology"/>
<evidence type="ECO:0000256" key="2">
    <source>
        <dbReference type="ARBA" id="ARBA00010617"/>
    </source>
</evidence>
<dbReference type="PANTHER" id="PTHR24305:SF29">
    <property type="entry name" value="BENZOATE-PARA-HYDROXYLASE"/>
    <property type="match status" value="1"/>
</dbReference>
<dbReference type="PRINTS" id="PR00385">
    <property type="entry name" value="P450"/>
</dbReference>
<keyword evidence="10" id="KW-1185">Reference proteome</keyword>
<dbReference type="InterPro" id="IPR050121">
    <property type="entry name" value="Cytochrome_P450_monoxygenase"/>
</dbReference>
<dbReference type="GO" id="GO:0004497">
    <property type="term" value="F:monooxygenase activity"/>
    <property type="evidence" value="ECO:0007669"/>
    <property type="project" value="UniProtKB-KW"/>
</dbReference>
<evidence type="ECO:0000313" key="9">
    <source>
        <dbReference type="EMBL" id="TVY82835.1"/>
    </source>
</evidence>
<evidence type="ECO:0000256" key="6">
    <source>
        <dbReference type="ARBA" id="ARBA00023004"/>
    </source>
</evidence>
<protein>
    <submittedName>
        <fullName evidence="9">Versicolorin B desaturase</fullName>
    </submittedName>
</protein>
<comment type="similarity">
    <text evidence="2">Belongs to the cytochrome P450 family.</text>
</comment>
<keyword evidence="3 8" id="KW-0349">Heme</keyword>
<evidence type="ECO:0000313" key="10">
    <source>
        <dbReference type="Proteomes" id="UP000469558"/>
    </source>
</evidence>
<dbReference type="GO" id="GO:0005506">
    <property type="term" value="F:iron ion binding"/>
    <property type="evidence" value="ECO:0007669"/>
    <property type="project" value="InterPro"/>
</dbReference>
<name>A0A8T9CAT0_9HELO</name>